<gene>
    <name evidence="2" type="ORF">CA983_08400</name>
</gene>
<dbReference type="EMBL" id="NGFN01000033">
    <property type="protein sequence ID" value="OUD03680.1"/>
    <property type="molecule type" value="Genomic_DNA"/>
</dbReference>
<sequence>MMPSQARLLGTCWLRLPRLHQVDCAVLRAHRRPTVSDLMRAAMVVLAWSSVIAAFAVTA</sequence>
<evidence type="ECO:0000256" key="1">
    <source>
        <dbReference type="SAM" id="Phobius"/>
    </source>
</evidence>
<accession>A0A243S7P4</accession>
<proteinExistence type="predicted"/>
<evidence type="ECO:0000313" key="3">
    <source>
        <dbReference type="Proteomes" id="UP000195105"/>
    </source>
</evidence>
<comment type="caution">
    <text evidence="2">The sequence shown here is derived from an EMBL/GenBank/DDBJ whole genome shotgun (WGS) entry which is preliminary data.</text>
</comment>
<dbReference type="AlphaFoldDB" id="A0A243S7P4"/>
<dbReference type="Proteomes" id="UP000195105">
    <property type="component" value="Unassembled WGS sequence"/>
</dbReference>
<keyword evidence="1" id="KW-1133">Transmembrane helix</keyword>
<protein>
    <submittedName>
        <fullName evidence="2">Uncharacterized protein</fullName>
    </submittedName>
</protein>
<keyword evidence="1" id="KW-0472">Membrane</keyword>
<reference evidence="2 3" key="1">
    <citation type="submission" date="2017-05" db="EMBL/GenBank/DDBJ databases">
        <title>Biotechnological potential of actinobacteria isolated from South African environments.</title>
        <authorList>
            <person name="Le Roes-Hill M."/>
            <person name="Prins A."/>
            <person name="Durrell K.A."/>
        </authorList>
    </citation>
    <scope>NUCLEOTIDE SEQUENCE [LARGE SCALE GENOMIC DNA]</scope>
    <source>
        <strain evidence="2 3">HMC13</strain>
    </source>
</reference>
<keyword evidence="3" id="KW-1185">Reference proteome</keyword>
<name>A0A243S7P4_9ACTN</name>
<feature type="transmembrane region" description="Helical" evidence="1">
    <location>
        <begin position="38"/>
        <end position="57"/>
    </location>
</feature>
<evidence type="ECO:0000313" key="2">
    <source>
        <dbReference type="EMBL" id="OUD03680.1"/>
    </source>
</evidence>
<organism evidence="2 3">
    <name type="scientific">Streptomyces swartbergensis</name>
    <dbReference type="NCBI Taxonomy" id="487165"/>
    <lineage>
        <taxon>Bacteria</taxon>
        <taxon>Bacillati</taxon>
        <taxon>Actinomycetota</taxon>
        <taxon>Actinomycetes</taxon>
        <taxon>Kitasatosporales</taxon>
        <taxon>Streptomycetaceae</taxon>
        <taxon>Streptomyces</taxon>
    </lineage>
</organism>
<keyword evidence="1" id="KW-0812">Transmembrane</keyword>